<dbReference type="GO" id="GO:0005506">
    <property type="term" value="F:iron ion binding"/>
    <property type="evidence" value="ECO:0007669"/>
    <property type="project" value="InterPro"/>
</dbReference>
<dbReference type="PANTHER" id="PTHR21624:SF1">
    <property type="entry name" value="ALKYLGLYCEROL MONOOXYGENASE"/>
    <property type="match status" value="1"/>
</dbReference>
<keyword evidence="2 7" id="KW-0812">Transmembrane</keyword>
<proteinExistence type="predicted"/>
<evidence type="ECO:0000313" key="9">
    <source>
        <dbReference type="EMBL" id="RVU32094.1"/>
    </source>
</evidence>
<feature type="transmembrane region" description="Helical" evidence="7">
    <location>
        <begin position="25"/>
        <end position="48"/>
    </location>
</feature>
<dbReference type="GO" id="GO:0012505">
    <property type="term" value="C:endomembrane system"/>
    <property type="evidence" value="ECO:0007669"/>
    <property type="project" value="UniProtKB-SubCell"/>
</dbReference>
<name>A0A437QC27_9GAMM</name>
<feature type="transmembrane region" description="Helical" evidence="7">
    <location>
        <begin position="176"/>
        <end position="195"/>
    </location>
</feature>
<feature type="transmembrane region" description="Helical" evidence="7">
    <location>
        <begin position="69"/>
        <end position="99"/>
    </location>
</feature>
<dbReference type="RefSeq" id="WP_127692263.1">
    <property type="nucleotide sequence ID" value="NZ_SACQ01000001.1"/>
</dbReference>
<dbReference type="GO" id="GO:0050479">
    <property type="term" value="F:glyceryl-ether monooxygenase activity"/>
    <property type="evidence" value="ECO:0007669"/>
    <property type="project" value="TreeGrafter"/>
</dbReference>
<dbReference type="GO" id="GO:0016020">
    <property type="term" value="C:membrane"/>
    <property type="evidence" value="ECO:0007669"/>
    <property type="project" value="GOC"/>
</dbReference>
<dbReference type="GO" id="GO:0006643">
    <property type="term" value="P:membrane lipid metabolic process"/>
    <property type="evidence" value="ECO:0007669"/>
    <property type="project" value="TreeGrafter"/>
</dbReference>
<evidence type="ECO:0000259" key="8">
    <source>
        <dbReference type="Pfam" id="PF04116"/>
    </source>
</evidence>
<dbReference type="Proteomes" id="UP000282818">
    <property type="component" value="Unassembled WGS sequence"/>
</dbReference>
<evidence type="ECO:0000256" key="5">
    <source>
        <dbReference type="ARBA" id="ARBA00023098"/>
    </source>
</evidence>
<sequence length="336" mass="38260">MIESFQIDAIPFVSELFLDPRKRLFIGYLFAAILVALAFLTLRGMALPQAFRTLFSRKVWFSKSARADYGLLVVNSALFSMLAPVLLAKLTVATLIYQLLQTTWGASGLQLGWPSAAIAVSFTLFLFLLDDFARYLLHRLLHTVPWLWAFHKVHHSAETMTPLTVLRTHPIEGVLFSLRGALVQGLCIALFIYLFDDQVDLVTVLGASVIVFAFNVAGSNLRHSHIALFYWPWLERIFISPAQHQIHHSVEPRHFDKNFGAILAIWDRLGGSLHLSEPTTELQFGISREQKADHRLSTLYLTPFIESYRLIKQRFLAKAIPKKQNKPDLTQKTIYK</sequence>
<comment type="caution">
    <text evidence="9">The sequence shown here is derived from an EMBL/GenBank/DDBJ whole genome shotgun (WGS) entry which is preliminary data.</text>
</comment>
<keyword evidence="4" id="KW-0560">Oxidoreductase</keyword>
<feature type="transmembrane region" description="Helical" evidence="7">
    <location>
        <begin position="201"/>
        <end position="221"/>
    </location>
</feature>
<dbReference type="Pfam" id="PF04116">
    <property type="entry name" value="FA_hydroxylase"/>
    <property type="match status" value="1"/>
</dbReference>
<keyword evidence="5" id="KW-0443">Lipid metabolism</keyword>
<evidence type="ECO:0000256" key="2">
    <source>
        <dbReference type="ARBA" id="ARBA00022692"/>
    </source>
</evidence>
<gene>
    <name evidence="9" type="ORF">EOE65_00095</name>
</gene>
<keyword evidence="10" id="KW-1185">Reference proteome</keyword>
<organism evidence="9 10">
    <name type="scientific">Neptunomonas marina</name>
    <dbReference type="NCBI Taxonomy" id="1815562"/>
    <lineage>
        <taxon>Bacteria</taxon>
        <taxon>Pseudomonadati</taxon>
        <taxon>Pseudomonadota</taxon>
        <taxon>Gammaproteobacteria</taxon>
        <taxon>Oceanospirillales</taxon>
        <taxon>Oceanospirillaceae</taxon>
        <taxon>Neptunomonas</taxon>
    </lineage>
</organism>
<protein>
    <submittedName>
        <fullName evidence="9">Sterol desaturase family protein</fullName>
    </submittedName>
</protein>
<dbReference type="PANTHER" id="PTHR21624">
    <property type="entry name" value="STEROL DESATURASE-RELATED PROTEIN"/>
    <property type="match status" value="1"/>
</dbReference>
<evidence type="ECO:0000313" key="10">
    <source>
        <dbReference type="Proteomes" id="UP000282818"/>
    </source>
</evidence>
<keyword evidence="3 7" id="KW-1133">Transmembrane helix</keyword>
<keyword evidence="6 7" id="KW-0472">Membrane</keyword>
<evidence type="ECO:0000256" key="3">
    <source>
        <dbReference type="ARBA" id="ARBA00022989"/>
    </source>
</evidence>
<evidence type="ECO:0000256" key="1">
    <source>
        <dbReference type="ARBA" id="ARBA00004127"/>
    </source>
</evidence>
<dbReference type="EMBL" id="SACQ01000001">
    <property type="protein sequence ID" value="RVU32094.1"/>
    <property type="molecule type" value="Genomic_DNA"/>
</dbReference>
<dbReference type="InterPro" id="IPR051689">
    <property type="entry name" value="Sterol_desaturase/TMEM195"/>
</dbReference>
<feature type="domain" description="Fatty acid hydroxylase" evidence="8">
    <location>
        <begin position="124"/>
        <end position="271"/>
    </location>
</feature>
<dbReference type="AlphaFoldDB" id="A0A437QC27"/>
<dbReference type="InterPro" id="IPR006694">
    <property type="entry name" value="Fatty_acid_hydroxylase"/>
</dbReference>
<evidence type="ECO:0000256" key="6">
    <source>
        <dbReference type="ARBA" id="ARBA00023136"/>
    </source>
</evidence>
<evidence type="ECO:0000256" key="7">
    <source>
        <dbReference type="SAM" id="Phobius"/>
    </source>
</evidence>
<feature type="transmembrane region" description="Helical" evidence="7">
    <location>
        <begin position="111"/>
        <end position="129"/>
    </location>
</feature>
<evidence type="ECO:0000256" key="4">
    <source>
        <dbReference type="ARBA" id="ARBA00023002"/>
    </source>
</evidence>
<comment type="subcellular location">
    <subcellularLocation>
        <location evidence="1">Endomembrane system</location>
        <topology evidence="1">Multi-pass membrane protein</topology>
    </subcellularLocation>
</comment>
<accession>A0A437QC27</accession>
<dbReference type="GO" id="GO:0008610">
    <property type="term" value="P:lipid biosynthetic process"/>
    <property type="evidence" value="ECO:0007669"/>
    <property type="project" value="InterPro"/>
</dbReference>
<reference evidence="9 10" key="1">
    <citation type="submission" date="2019-01" db="EMBL/GenBank/DDBJ databases">
        <authorList>
            <person name="Chen W.-M."/>
        </authorList>
    </citation>
    <scope>NUCLEOTIDE SEQUENCE [LARGE SCALE GENOMIC DNA]</scope>
    <source>
        <strain evidence="9 10">HPM-16</strain>
    </source>
</reference>